<reference evidence="3" key="1">
    <citation type="submission" date="2022-11" db="UniProtKB">
        <authorList>
            <consortium name="WormBaseParasite"/>
        </authorList>
    </citation>
    <scope>IDENTIFICATION</scope>
</reference>
<feature type="chain" id="PRO_5037687488" evidence="1">
    <location>
        <begin position="20"/>
        <end position="240"/>
    </location>
</feature>
<accession>A0A914C7D9</accession>
<dbReference type="WBParaSite" id="ACRNAN_Path_494.g1855.t1">
    <property type="protein sequence ID" value="ACRNAN_Path_494.g1855.t1"/>
    <property type="gene ID" value="ACRNAN_Path_494.g1855"/>
</dbReference>
<protein>
    <submittedName>
        <fullName evidence="3">Uncharacterized protein</fullName>
    </submittedName>
</protein>
<organism evidence="2 3">
    <name type="scientific">Acrobeloides nanus</name>
    <dbReference type="NCBI Taxonomy" id="290746"/>
    <lineage>
        <taxon>Eukaryota</taxon>
        <taxon>Metazoa</taxon>
        <taxon>Ecdysozoa</taxon>
        <taxon>Nematoda</taxon>
        <taxon>Chromadorea</taxon>
        <taxon>Rhabditida</taxon>
        <taxon>Tylenchina</taxon>
        <taxon>Cephalobomorpha</taxon>
        <taxon>Cephaloboidea</taxon>
        <taxon>Cephalobidae</taxon>
        <taxon>Acrobeloides</taxon>
    </lineage>
</organism>
<dbReference type="AlphaFoldDB" id="A0A914C7D9"/>
<evidence type="ECO:0000256" key="1">
    <source>
        <dbReference type="SAM" id="SignalP"/>
    </source>
</evidence>
<evidence type="ECO:0000313" key="2">
    <source>
        <dbReference type="Proteomes" id="UP000887540"/>
    </source>
</evidence>
<proteinExistence type="predicted"/>
<keyword evidence="2" id="KW-1185">Reference proteome</keyword>
<keyword evidence="1" id="KW-0732">Signal</keyword>
<evidence type="ECO:0000313" key="3">
    <source>
        <dbReference type="WBParaSite" id="ACRNAN_Path_494.g1855.t1"/>
    </source>
</evidence>
<dbReference type="Proteomes" id="UP000887540">
    <property type="component" value="Unplaced"/>
</dbReference>
<name>A0A914C7D9_9BILA</name>
<sequence>MTQILQFCFLGAIFAACYGSPAASPKDLQACLEQCTVNNTAIFPSRKKRNANADTASLANAVLENLGLVHAQADEIIENLCTLDSNQAFSCFEKCQEKYPYESLKKLLDILNEINSVACNNVNATITSLNCLKDIKNRNEEVVKICEQGNIDFVQKSENFVKLTHQNSDGAIVFPGKELCEVADSVQPCFEKYAETCGEVSLKIHNLLTDYYIFMLGMEANQESNSRCADIIVPPIQLDR</sequence>
<feature type="signal peptide" evidence="1">
    <location>
        <begin position="1"/>
        <end position="19"/>
    </location>
</feature>